<keyword evidence="3" id="KW-0808">Transferase</keyword>
<evidence type="ECO:0000313" key="9">
    <source>
        <dbReference type="EMBL" id="GJN94338.1"/>
    </source>
</evidence>
<dbReference type="PANTHER" id="PTHR20961:SF38">
    <property type="entry name" value="PROTEIN O-LINKED-MANNOSE BETA-1,4-N-ACETYLGLUCOSAMINYLTRANSFERASE 2"/>
    <property type="match status" value="1"/>
</dbReference>
<dbReference type="InterPro" id="IPR049625">
    <property type="entry name" value="Glyco_transf_61_cat"/>
</dbReference>
<reference evidence="9 10" key="1">
    <citation type="submission" date="2021-12" db="EMBL/GenBank/DDBJ databases">
        <title>High titer production of polyol ester of fatty acids by Rhodotorula paludigena BS15 towards product separation-free biomass refinery.</title>
        <authorList>
            <person name="Mano J."/>
            <person name="Ono H."/>
            <person name="Tanaka T."/>
            <person name="Naito K."/>
            <person name="Sushida H."/>
            <person name="Ike M."/>
            <person name="Tokuyasu K."/>
            <person name="Kitaoka M."/>
        </authorList>
    </citation>
    <scope>NUCLEOTIDE SEQUENCE [LARGE SCALE GENOMIC DNA]</scope>
    <source>
        <strain evidence="9 10">BS15</strain>
    </source>
</reference>
<evidence type="ECO:0000256" key="6">
    <source>
        <dbReference type="ARBA" id="ARBA00023136"/>
    </source>
</evidence>
<gene>
    <name evidence="9" type="ORF">Rhopal_007412-T1</name>
</gene>
<organism evidence="9 10">
    <name type="scientific">Rhodotorula paludigena</name>
    <dbReference type="NCBI Taxonomy" id="86838"/>
    <lineage>
        <taxon>Eukaryota</taxon>
        <taxon>Fungi</taxon>
        <taxon>Dikarya</taxon>
        <taxon>Basidiomycota</taxon>
        <taxon>Pucciniomycotina</taxon>
        <taxon>Microbotryomycetes</taxon>
        <taxon>Sporidiobolales</taxon>
        <taxon>Sporidiobolaceae</taxon>
        <taxon>Rhodotorula</taxon>
    </lineage>
</organism>
<feature type="domain" description="Glycosyltransferase 61 catalytic" evidence="8">
    <location>
        <begin position="198"/>
        <end position="293"/>
    </location>
</feature>
<proteinExistence type="predicted"/>
<sequence>MTLNVCLELDNILRAPQEYPQHNNFRRSSVSLTYFRPPAARDTPHYWNDEHRWIEPWVRIARDSYLTPEIVYAPMPENSRWSDAETAVLQEAFWPENFGHSMGDDFLPVFRLARSFGLWSRSDLQVIMHPPCWDRGHPTRGCAHHAELSNLLLARPLEDYNTSLFNAPPPFEGRACFRNLLVGTRRLGMGFPSEHVWPEFVRELRVGAGLDPLARPNKQKVVLLHKVGRRTVRNYDEVEDALRMRFEVDVEVVNPEELSLVEQLERMQQTTVVVSPCGGVSFSAMFLPAGSSAVFIDYWDARWNTTAQMERFIYTYNDNVMPFYYPVEKRDLHLDRSKLPDWVDQKDEYEVWRNWPDVTVDVKRMERYVFSALLHAEVSYGWHDSFRMESPTPLT</sequence>
<dbReference type="EMBL" id="BQKY01000017">
    <property type="protein sequence ID" value="GJN94338.1"/>
    <property type="molecule type" value="Genomic_DNA"/>
</dbReference>
<evidence type="ECO:0000313" key="10">
    <source>
        <dbReference type="Proteomes" id="UP001342314"/>
    </source>
</evidence>
<dbReference type="GO" id="GO:0016757">
    <property type="term" value="F:glycosyltransferase activity"/>
    <property type="evidence" value="ECO:0007669"/>
    <property type="project" value="UniProtKB-KW"/>
</dbReference>
<dbReference type="InterPro" id="IPR007657">
    <property type="entry name" value="Glycosyltransferase_61"/>
</dbReference>
<evidence type="ECO:0000256" key="2">
    <source>
        <dbReference type="ARBA" id="ARBA00022676"/>
    </source>
</evidence>
<evidence type="ECO:0000256" key="4">
    <source>
        <dbReference type="ARBA" id="ARBA00022692"/>
    </source>
</evidence>
<keyword evidence="10" id="KW-1185">Reference proteome</keyword>
<keyword evidence="5" id="KW-1133">Transmembrane helix</keyword>
<name>A0AAV5GVS5_9BASI</name>
<keyword evidence="2" id="KW-0328">Glycosyltransferase</keyword>
<dbReference type="Proteomes" id="UP001342314">
    <property type="component" value="Unassembled WGS sequence"/>
</dbReference>
<evidence type="ECO:0000256" key="3">
    <source>
        <dbReference type="ARBA" id="ARBA00022679"/>
    </source>
</evidence>
<dbReference type="GO" id="GO:0016020">
    <property type="term" value="C:membrane"/>
    <property type="evidence" value="ECO:0007669"/>
    <property type="project" value="UniProtKB-SubCell"/>
</dbReference>
<dbReference type="Pfam" id="PF04577">
    <property type="entry name" value="Glyco_transf_61"/>
    <property type="match status" value="1"/>
</dbReference>
<comment type="subcellular location">
    <subcellularLocation>
        <location evidence="1">Membrane</location>
        <topology evidence="1">Single-pass membrane protein</topology>
    </subcellularLocation>
</comment>
<dbReference type="PANTHER" id="PTHR20961">
    <property type="entry name" value="GLYCOSYLTRANSFERASE"/>
    <property type="match status" value="1"/>
</dbReference>
<evidence type="ECO:0000256" key="5">
    <source>
        <dbReference type="ARBA" id="ARBA00022989"/>
    </source>
</evidence>
<evidence type="ECO:0000259" key="8">
    <source>
        <dbReference type="Pfam" id="PF04577"/>
    </source>
</evidence>
<accession>A0AAV5GVS5</accession>
<evidence type="ECO:0000256" key="1">
    <source>
        <dbReference type="ARBA" id="ARBA00004167"/>
    </source>
</evidence>
<keyword evidence="4" id="KW-0812">Transmembrane</keyword>
<keyword evidence="6" id="KW-0472">Membrane</keyword>
<keyword evidence="7" id="KW-0325">Glycoprotein</keyword>
<dbReference type="AlphaFoldDB" id="A0AAV5GVS5"/>
<evidence type="ECO:0000256" key="7">
    <source>
        <dbReference type="ARBA" id="ARBA00023180"/>
    </source>
</evidence>
<protein>
    <recommendedName>
        <fullName evidence="8">Glycosyltransferase 61 catalytic domain-containing protein</fullName>
    </recommendedName>
</protein>
<comment type="caution">
    <text evidence="9">The sequence shown here is derived from an EMBL/GenBank/DDBJ whole genome shotgun (WGS) entry which is preliminary data.</text>
</comment>